<evidence type="ECO:0000256" key="4">
    <source>
        <dbReference type="PROSITE-ProRule" id="PRU00723"/>
    </source>
</evidence>
<accession>G8Y356</accession>
<organism evidence="6 7">
    <name type="scientific">Pichia sorbitophila (strain ATCC MYA-4447 / BCRC 22081 / CBS 7064 / NBRC 10061 / NRRL Y-12695)</name>
    <name type="common">Hybrid yeast</name>
    <dbReference type="NCBI Taxonomy" id="559304"/>
    <lineage>
        <taxon>Eukaryota</taxon>
        <taxon>Fungi</taxon>
        <taxon>Dikarya</taxon>
        <taxon>Ascomycota</taxon>
        <taxon>Saccharomycotina</taxon>
        <taxon>Pichiomycetes</taxon>
        <taxon>Debaryomycetaceae</taxon>
        <taxon>Millerozyma</taxon>
    </lineage>
</organism>
<dbReference type="eggNOG" id="KOG1492">
    <property type="taxonomic scope" value="Eukaryota"/>
</dbReference>
<feature type="domain" description="C3H1-type" evidence="5">
    <location>
        <begin position="1"/>
        <end position="25"/>
    </location>
</feature>
<evidence type="ECO:0000313" key="7">
    <source>
        <dbReference type="Proteomes" id="UP000005222"/>
    </source>
</evidence>
<evidence type="ECO:0000313" key="6">
    <source>
        <dbReference type="EMBL" id="CCE86217.1"/>
    </source>
</evidence>
<sequence length="247" mass="27851">MFRAFLRRTGFCSKGSQCKYIHDKQSIKLCRSYLSNICYNKNCLLSHTPNQFNAPLCRYFLENKCTNTKCQFIHSKPDRYEEKGVNISVCRPFAISGFCARGLKCPFLHLFICPDFEEEGVCPRGKTCSLSHPKTQQIQSLMVNSDTGKSVDDIVAESDSEDKDETVEISGYTVDPALLFVNNMSGKYDIYIDNNSVASKPSSGDATDTADSNFMIEWASDSDADSEKETSIKELDSLEENDDYIKF</sequence>
<feature type="zinc finger region" description="C3H1-type" evidence="4">
    <location>
        <begin position="51"/>
        <end position="77"/>
    </location>
</feature>
<dbReference type="InterPro" id="IPR036855">
    <property type="entry name" value="Znf_CCCH_sf"/>
</dbReference>
<dbReference type="Pfam" id="PF14608">
    <property type="entry name" value="zf-CCCH_2"/>
    <property type="match status" value="2"/>
</dbReference>
<dbReference type="InterPro" id="IPR000571">
    <property type="entry name" value="Znf_CCCH"/>
</dbReference>
<name>G8Y356_PICSO</name>
<feature type="domain" description="C3H1-type" evidence="5">
    <location>
        <begin position="112"/>
        <end position="135"/>
    </location>
</feature>
<dbReference type="PANTHER" id="PTHR46156">
    <property type="entry name" value="CCCH ZINGC FINGER"/>
    <property type="match status" value="1"/>
</dbReference>
<dbReference type="Gene3D" id="4.10.1000.10">
    <property type="entry name" value="Zinc finger, CCCH-type"/>
    <property type="match status" value="2"/>
</dbReference>
<dbReference type="PANTHER" id="PTHR46156:SF1">
    <property type="entry name" value="ZINC FINGER CCCH DOMAIN-CONTAINING PROTEIN 3"/>
    <property type="match status" value="1"/>
</dbReference>
<reference evidence="6 7" key="1">
    <citation type="journal article" date="2012" name="G3 (Bethesda)">
        <title>Pichia sorbitophila, an interspecies yeast hybrid reveals early steps of genome resolution following polyploidization.</title>
        <authorList>
            <person name="Leh Louis V."/>
            <person name="Despons L."/>
            <person name="Friedrich A."/>
            <person name="Martin T."/>
            <person name="Durrens P."/>
            <person name="Casaregola S."/>
            <person name="Neuveglise C."/>
            <person name="Fairhead C."/>
            <person name="Marck C."/>
            <person name="Cruz J.A."/>
            <person name="Straub M.L."/>
            <person name="Kugler V."/>
            <person name="Sacerdot C."/>
            <person name="Uzunov Z."/>
            <person name="Thierry A."/>
            <person name="Weiss S."/>
            <person name="Bleykasten C."/>
            <person name="De Montigny J."/>
            <person name="Jacques N."/>
            <person name="Jung P."/>
            <person name="Lemaire M."/>
            <person name="Mallet S."/>
            <person name="Morel G."/>
            <person name="Richard G.F."/>
            <person name="Sarkar A."/>
            <person name="Savel G."/>
            <person name="Schacherer J."/>
            <person name="Seret M.L."/>
            <person name="Talla E."/>
            <person name="Samson G."/>
            <person name="Jubin C."/>
            <person name="Poulain J."/>
            <person name="Vacherie B."/>
            <person name="Barbe V."/>
            <person name="Pelletier E."/>
            <person name="Sherman D.J."/>
            <person name="Westhof E."/>
            <person name="Weissenbach J."/>
            <person name="Baret P.V."/>
            <person name="Wincker P."/>
            <person name="Gaillardin C."/>
            <person name="Dujon B."/>
            <person name="Souciet J.L."/>
        </authorList>
    </citation>
    <scope>NUCLEOTIDE SEQUENCE [LARGE SCALE GENOMIC DNA]</scope>
    <source>
        <strain evidence="7">ATCC MYA-4447 / BCRC 22081 / CBS 7064 / NBRC 10061 / NRRL Y-12695</strain>
    </source>
</reference>
<feature type="zinc finger region" description="C3H1-type" evidence="4">
    <location>
        <begin position="112"/>
        <end position="135"/>
    </location>
</feature>
<evidence type="ECO:0000256" key="1">
    <source>
        <dbReference type="ARBA" id="ARBA00022723"/>
    </source>
</evidence>
<proteinExistence type="predicted"/>
<feature type="domain" description="C3H1-type" evidence="5">
    <location>
        <begin position="89"/>
        <end position="109"/>
    </location>
</feature>
<feature type="zinc finger region" description="C3H1-type" evidence="4">
    <location>
        <begin position="89"/>
        <end position="109"/>
    </location>
</feature>
<dbReference type="EMBL" id="FO082047">
    <property type="protein sequence ID" value="CCE86217.1"/>
    <property type="molecule type" value="Genomic_DNA"/>
</dbReference>
<evidence type="ECO:0000256" key="3">
    <source>
        <dbReference type="ARBA" id="ARBA00022833"/>
    </source>
</evidence>
<keyword evidence="1 4" id="KW-0479">Metal-binding</keyword>
<dbReference type="HOGENOM" id="CLU_1175265_0_0_1"/>
<protein>
    <submittedName>
        <fullName evidence="6">Piso0_005874 protein</fullName>
    </submittedName>
</protein>
<dbReference type="AlphaFoldDB" id="G8Y356"/>
<dbReference type="SMART" id="SM00356">
    <property type="entry name" value="ZnF_C3H1"/>
    <property type="match status" value="5"/>
</dbReference>
<gene>
    <name evidence="6" type="primary">Piso0_005874</name>
    <name evidence="6" type="ORF">GNLVRS01_PISO0M24190g</name>
</gene>
<dbReference type="SUPFAM" id="SSF90229">
    <property type="entry name" value="CCCH zinc finger"/>
    <property type="match status" value="2"/>
</dbReference>
<dbReference type="InParanoid" id="G8Y356"/>
<dbReference type="STRING" id="559304.G8Y356"/>
<keyword evidence="2 4" id="KW-0863">Zinc-finger</keyword>
<keyword evidence="3 4" id="KW-0862">Zinc</keyword>
<dbReference type="Proteomes" id="UP000005222">
    <property type="component" value="Chromosome M"/>
</dbReference>
<evidence type="ECO:0000256" key="2">
    <source>
        <dbReference type="ARBA" id="ARBA00022771"/>
    </source>
</evidence>
<keyword evidence="7" id="KW-1185">Reference proteome</keyword>
<dbReference type="PROSITE" id="PS50103">
    <property type="entry name" value="ZF_C3H1"/>
    <property type="match status" value="4"/>
</dbReference>
<dbReference type="GO" id="GO:0008270">
    <property type="term" value="F:zinc ion binding"/>
    <property type="evidence" value="ECO:0007669"/>
    <property type="project" value="UniProtKB-KW"/>
</dbReference>
<feature type="zinc finger region" description="C3H1-type" evidence="4">
    <location>
        <begin position="1"/>
        <end position="25"/>
    </location>
</feature>
<dbReference type="Pfam" id="PF00642">
    <property type="entry name" value="zf-CCCH"/>
    <property type="match status" value="2"/>
</dbReference>
<dbReference type="OrthoDB" id="410307at2759"/>
<feature type="domain" description="C3H1-type" evidence="5">
    <location>
        <begin position="51"/>
        <end position="77"/>
    </location>
</feature>
<evidence type="ECO:0000259" key="5">
    <source>
        <dbReference type="PROSITE" id="PS50103"/>
    </source>
</evidence>